<name>A0AAW0TQV2_SCYPA</name>
<dbReference type="Proteomes" id="UP001487740">
    <property type="component" value="Unassembled WGS sequence"/>
</dbReference>
<evidence type="ECO:0000313" key="3">
    <source>
        <dbReference type="Proteomes" id="UP001487740"/>
    </source>
</evidence>
<evidence type="ECO:0000313" key="2">
    <source>
        <dbReference type="EMBL" id="KAK8390085.1"/>
    </source>
</evidence>
<feature type="compositionally biased region" description="Polar residues" evidence="1">
    <location>
        <begin position="46"/>
        <end position="57"/>
    </location>
</feature>
<dbReference type="EMBL" id="JARAKH010000026">
    <property type="protein sequence ID" value="KAK8390085.1"/>
    <property type="molecule type" value="Genomic_DNA"/>
</dbReference>
<keyword evidence="3" id="KW-1185">Reference proteome</keyword>
<organism evidence="2 3">
    <name type="scientific">Scylla paramamosain</name>
    <name type="common">Mud crab</name>
    <dbReference type="NCBI Taxonomy" id="85552"/>
    <lineage>
        <taxon>Eukaryota</taxon>
        <taxon>Metazoa</taxon>
        <taxon>Ecdysozoa</taxon>
        <taxon>Arthropoda</taxon>
        <taxon>Crustacea</taxon>
        <taxon>Multicrustacea</taxon>
        <taxon>Malacostraca</taxon>
        <taxon>Eumalacostraca</taxon>
        <taxon>Eucarida</taxon>
        <taxon>Decapoda</taxon>
        <taxon>Pleocyemata</taxon>
        <taxon>Brachyura</taxon>
        <taxon>Eubrachyura</taxon>
        <taxon>Portunoidea</taxon>
        <taxon>Portunidae</taxon>
        <taxon>Portuninae</taxon>
        <taxon>Scylla</taxon>
    </lineage>
</organism>
<reference evidence="2 3" key="1">
    <citation type="submission" date="2023-03" db="EMBL/GenBank/DDBJ databases">
        <title>High-quality genome of Scylla paramamosain provides insights in environmental adaptation.</title>
        <authorList>
            <person name="Zhang L."/>
        </authorList>
    </citation>
    <scope>NUCLEOTIDE SEQUENCE [LARGE SCALE GENOMIC DNA]</scope>
    <source>
        <strain evidence="2">LZ_2023a</strain>
        <tissue evidence="2">Muscle</tissue>
    </source>
</reference>
<gene>
    <name evidence="2" type="ORF">O3P69_012956</name>
</gene>
<protein>
    <submittedName>
        <fullName evidence="2">Uncharacterized protein</fullName>
    </submittedName>
</protein>
<dbReference type="AlphaFoldDB" id="A0AAW0TQV2"/>
<feature type="compositionally biased region" description="Low complexity" evidence="1">
    <location>
        <begin position="85"/>
        <end position="102"/>
    </location>
</feature>
<sequence length="113" mass="12181">MAVGRQTRRGSQVTGCFPQAQANGSVIQDVVWGGCACVRSASRSYHTLKTGIYTTPTPHGRDTPDTPQDTPGQPRHTPGHPRTAQDTPRTPQDSPDTPQDTPGHPRHTPDTPH</sequence>
<accession>A0AAW0TQV2</accession>
<feature type="region of interest" description="Disordered" evidence="1">
    <location>
        <begin position="46"/>
        <end position="113"/>
    </location>
</feature>
<comment type="caution">
    <text evidence="2">The sequence shown here is derived from an EMBL/GenBank/DDBJ whole genome shotgun (WGS) entry which is preliminary data.</text>
</comment>
<proteinExistence type="predicted"/>
<feature type="compositionally biased region" description="Low complexity" evidence="1">
    <location>
        <begin position="65"/>
        <end position="75"/>
    </location>
</feature>
<evidence type="ECO:0000256" key="1">
    <source>
        <dbReference type="SAM" id="MobiDB-lite"/>
    </source>
</evidence>